<dbReference type="InterPro" id="IPR042214">
    <property type="entry name" value="TruD_catalytic"/>
</dbReference>
<sequence length="414" mass="47796">MKNDAIFIHQSPSCMDSGLILYKEGGNLKIKVIPEDFIVKELVNIKYAAGGRYRIYLLEKRHWNTMDALKFISRENKVPLSKIGSGGRKDRHALTYQYISVPREYELQFERPNVRLQFVGFAGDFVSPAVLEGNYFEITLRRIEPGRVDEIRSRLSEVEAFGYPNFFDDQRFGSVEDPEEFIAERIIKKHYNGALKLYFTTIHPEDKREEKERKRKIAGLWGRWEEILPLCRTPVEKDIVKILQEGQSKKHLAAALNAIPKEELSMFFSAYQSFLWNKTLEKLLPLFAGELFTVKGKIMDYTFYRALPPGKLKALRKLEIPTVSSRIPDAAPEVKKALEEVLAERGVKPSDFNLKKIRKSFFKSFMRPAIVFPQGLYSSPFEVDDLYPGYRKVKIKFTLPPGSFATMMIKSLGI</sequence>
<gene>
    <name evidence="5" type="ORF">LZ11_01773</name>
</gene>
<evidence type="ECO:0000259" key="4">
    <source>
        <dbReference type="PROSITE" id="PS50984"/>
    </source>
</evidence>
<comment type="similarity">
    <text evidence="1">Belongs to the pseudouridine synthase TruD family.</text>
</comment>
<comment type="caution">
    <text evidence="5">The sequence shown here is derived from an EMBL/GenBank/DDBJ whole genome shotgun (WGS) entry which is preliminary data.</text>
</comment>
<dbReference type="GO" id="GO:0140098">
    <property type="term" value="F:catalytic activity, acting on RNA"/>
    <property type="evidence" value="ECO:0007669"/>
    <property type="project" value="UniProtKB-ARBA"/>
</dbReference>
<organism evidence="5 6">
    <name type="scientific">Thermosediminibacter litoriperuensis</name>
    <dbReference type="NCBI Taxonomy" id="291989"/>
    <lineage>
        <taxon>Bacteria</taxon>
        <taxon>Bacillati</taxon>
        <taxon>Bacillota</taxon>
        <taxon>Clostridia</taxon>
        <taxon>Thermosediminibacterales</taxon>
        <taxon>Thermosediminibacteraceae</taxon>
        <taxon>Thermosediminibacter</taxon>
    </lineage>
</organism>
<keyword evidence="2" id="KW-0819">tRNA processing</keyword>
<dbReference type="Proteomes" id="UP000322294">
    <property type="component" value="Unassembled WGS sequence"/>
</dbReference>
<dbReference type="InterPro" id="IPR011760">
    <property type="entry name" value="PsdUridine_synth_TruD_insert"/>
</dbReference>
<dbReference type="AlphaFoldDB" id="A0A5S5AMZ2"/>
<evidence type="ECO:0000313" key="5">
    <source>
        <dbReference type="EMBL" id="TYP52429.1"/>
    </source>
</evidence>
<dbReference type="GO" id="GO:0008033">
    <property type="term" value="P:tRNA processing"/>
    <property type="evidence" value="ECO:0007669"/>
    <property type="project" value="UniProtKB-KW"/>
</dbReference>
<dbReference type="InterPro" id="IPR020103">
    <property type="entry name" value="PsdUridine_synth_cat_dom_sf"/>
</dbReference>
<evidence type="ECO:0000256" key="2">
    <source>
        <dbReference type="ARBA" id="ARBA00022694"/>
    </source>
</evidence>
<evidence type="ECO:0000313" key="6">
    <source>
        <dbReference type="Proteomes" id="UP000322294"/>
    </source>
</evidence>
<dbReference type="PANTHER" id="PTHR13326">
    <property type="entry name" value="TRNA PSEUDOURIDINE SYNTHASE D"/>
    <property type="match status" value="1"/>
</dbReference>
<dbReference type="Gene3D" id="3.30.2350.20">
    <property type="entry name" value="TruD, catalytic domain"/>
    <property type="match status" value="2"/>
</dbReference>
<feature type="domain" description="TRUD" evidence="4">
    <location>
        <begin position="162"/>
        <end position="372"/>
    </location>
</feature>
<dbReference type="EMBL" id="VNHO01000019">
    <property type="protein sequence ID" value="TYP52429.1"/>
    <property type="molecule type" value="Genomic_DNA"/>
</dbReference>
<dbReference type="InterPro" id="IPR001656">
    <property type="entry name" value="PsdUridine_synth_TruD"/>
</dbReference>
<dbReference type="PIRSF" id="PIRSF037016">
    <property type="entry name" value="Pseudouridin_synth_euk_prd"/>
    <property type="match status" value="1"/>
</dbReference>
<proteinExistence type="inferred from homology"/>
<dbReference type="Pfam" id="PF01142">
    <property type="entry name" value="TruD"/>
    <property type="match status" value="1"/>
</dbReference>
<dbReference type="GO" id="GO:0003723">
    <property type="term" value="F:RNA binding"/>
    <property type="evidence" value="ECO:0007669"/>
    <property type="project" value="InterPro"/>
</dbReference>
<evidence type="ECO:0000256" key="3">
    <source>
        <dbReference type="ARBA" id="ARBA00023235"/>
    </source>
</evidence>
<dbReference type="InterPro" id="IPR020119">
    <property type="entry name" value="PsdUridine_synth_TruD_CS"/>
</dbReference>
<dbReference type="PROSITE" id="PS50984">
    <property type="entry name" value="TRUD"/>
    <property type="match status" value="1"/>
</dbReference>
<accession>A0A5S5AMZ2</accession>
<reference evidence="5 6" key="1">
    <citation type="submission" date="2019-07" db="EMBL/GenBank/DDBJ databases">
        <title>Genomic Encyclopedia of Type Strains, Phase I: the one thousand microbial genomes (KMG-I) project.</title>
        <authorList>
            <person name="Kyrpides N."/>
        </authorList>
    </citation>
    <scope>NUCLEOTIDE SEQUENCE [LARGE SCALE GENOMIC DNA]</scope>
    <source>
        <strain evidence="5 6">DSM 16647</strain>
    </source>
</reference>
<keyword evidence="3" id="KW-0413">Isomerase</keyword>
<dbReference type="PROSITE" id="PS01268">
    <property type="entry name" value="UPF0024"/>
    <property type="match status" value="1"/>
</dbReference>
<keyword evidence="6" id="KW-1185">Reference proteome</keyword>
<protein>
    <submittedName>
        <fullName evidence="5">tRNA pseudouridine13 synthase</fullName>
    </submittedName>
</protein>
<name>A0A5S5AMZ2_9FIRM</name>
<dbReference type="SUPFAM" id="SSF55120">
    <property type="entry name" value="Pseudouridine synthase"/>
    <property type="match status" value="1"/>
</dbReference>
<dbReference type="PANTHER" id="PTHR13326:SF21">
    <property type="entry name" value="PSEUDOURIDYLATE SYNTHASE PUS7L"/>
    <property type="match status" value="1"/>
</dbReference>
<evidence type="ECO:0000256" key="1">
    <source>
        <dbReference type="ARBA" id="ARBA00007953"/>
    </source>
</evidence>
<dbReference type="GO" id="GO:0009982">
    <property type="term" value="F:pseudouridine synthase activity"/>
    <property type="evidence" value="ECO:0007669"/>
    <property type="project" value="InterPro"/>
</dbReference>
<dbReference type="GO" id="GO:0001522">
    <property type="term" value="P:pseudouridine synthesis"/>
    <property type="evidence" value="ECO:0007669"/>
    <property type="project" value="InterPro"/>
</dbReference>